<dbReference type="PANTHER" id="PTHR30093">
    <property type="entry name" value="GENERAL SECRETION PATHWAY PROTEIN G"/>
    <property type="match status" value="1"/>
</dbReference>
<dbReference type="Pfam" id="PF07963">
    <property type="entry name" value="N_methyl"/>
    <property type="match status" value="1"/>
</dbReference>
<gene>
    <name evidence="3" type="ORF">Pan216_38300</name>
</gene>
<dbReference type="EMBL" id="CP036279">
    <property type="protein sequence ID" value="QDU62956.1"/>
    <property type="molecule type" value="Genomic_DNA"/>
</dbReference>
<accession>A0A518B7K6</accession>
<keyword evidence="1" id="KW-0472">Membrane</keyword>
<dbReference type="Gene3D" id="3.30.700.10">
    <property type="entry name" value="Glycoprotein, Type 4 Pilin"/>
    <property type="match status" value="1"/>
</dbReference>
<dbReference type="Proteomes" id="UP000317093">
    <property type="component" value="Chromosome"/>
</dbReference>
<evidence type="ECO:0000313" key="3">
    <source>
        <dbReference type="EMBL" id="QDU62956.1"/>
    </source>
</evidence>
<dbReference type="RefSeq" id="WP_145260060.1">
    <property type="nucleotide sequence ID" value="NZ_CP036279.1"/>
</dbReference>
<keyword evidence="1" id="KW-1133">Transmembrane helix</keyword>
<keyword evidence="1" id="KW-0812">Transmembrane</keyword>
<dbReference type="InterPro" id="IPR012902">
    <property type="entry name" value="N_methyl_site"/>
</dbReference>
<evidence type="ECO:0000256" key="1">
    <source>
        <dbReference type="SAM" id="Phobius"/>
    </source>
</evidence>
<dbReference type="InterPro" id="IPR045584">
    <property type="entry name" value="Pilin-like"/>
</dbReference>
<sequence>MELRRYRRRAFTLVELLVVIAIIGVLVGLLLPAVQQAREAARRSFCQNNMRQVGLALHNYHDSFNVLPPGTISSSHVAWSSLILPHIDQTSLFDRLDAAGAFDASAAANSPAWDAIPELTTTGDTPLASTVVSTFVCPSEPGSGVNQRLKATISGTNYNFGKSNYMGSFSAHYHPSNPTATNGGSDRPTVFYSNSSVSFRAFTDGLASSFMVAERSERPTSGPAGSLWMGYHSNGGPAIGGTISQFQVQIRIDRSSNDTDYVINGTSNYNASSFHDGGAHFLMGDGTVRFVSESIDLRQYAAFGTIDGGEITENPNL</sequence>
<dbReference type="NCBIfam" id="TIGR02532">
    <property type="entry name" value="IV_pilin_GFxxxE"/>
    <property type="match status" value="1"/>
</dbReference>
<name>A0A518B7K6_9BACT</name>
<dbReference type="InterPro" id="IPR027558">
    <property type="entry name" value="Pre_pil_HX9DG_C"/>
</dbReference>
<evidence type="ECO:0000259" key="2">
    <source>
        <dbReference type="Pfam" id="PF07596"/>
    </source>
</evidence>
<dbReference type="Pfam" id="PF07596">
    <property type="entry name" value="SBP_bac_10"/>
    <property type="match status" value="1"/>
</dbReference>
<dbReference type="SUPFAM" id="SSF54523">
    <property type="entry name" value="Pili subunits"/>
    <property type="match status" value="1"/>
</dbReference>
<dbReference type="KEGG" id="knv:Pan216_38300"/>
<reference evidence="3 4" key="1">
    <citation type="submission" date="2019-02" db="EMBL/GenBank/DDBJ databases">
        <title>Deep-cultivation of Planctomycetes and their phenomic and genomic characterization uncovers novel biology.</title>
        <authorList>
            <person name="Wiegand S."/>
            <person name="Jogler M."/>
            <person name="Boedeker C."/>
            <person name="Pinto D."/>
            <person name="Vollmers J."/>
            <person name="Rivas-Marin E."/>
            <person name="Kohn T."/>
            <person name="Peeters S.H."/>
            <person name="Heuer A."/>
            <person name="Rast P."/>
            <person name="Oberbeckmann S."/>
            <person name="Bunk B."/>
            <person name="Jeske O."/>
            <person name="Meyerdierks A."/>
            <person name="Storesund J.E."/>
            <person name="Kallscheuer N."/>
            <person name="Luecker S."/>
            <person name="Lage O.M."/>
            <person name="Pohl T."/>
            <person name="Merkel B.J."/>
            <person name="Hornburger P."/>
            <person name="Mueller R.-W."/>
            <person name="Bruemmer F."/>
            <person name="Labrenz M."/>
            <person name="Spormann A.M."/>
            <person name="Op den Camp H."/>
            <person name="Overmann J."/>
            <person name="Amann R."/>
            <person name="Jetten M.S.M."/>
            <person name="Mascher T."/>
            <person name="Medema M.H."/>
            <person name="Devos D.P."/>
            <person name="Kaster A.-K."/>
            <person name="Ovreas L."/>
            <person name="Rohde M."/>
            <person name="Galperin M.Y."/>
            <person name="Jogler C."/>
        </authorList>
    </citation>
    <scope>NUCLEOTIDE SEQUENCE [LARGE SCALE GENOMIC DNA]</scope>
    <source>
        <strain evidence="3 4">Pan216</strain>
    </source>
</reference>
<keyword evidence="4" id="KW-1185">Reference proteome</keyword>
<dbReference type="AlphaFoldDB" id="A0A518B7K6"/>
<feature type="domain" description="DUF1559" evidence="2">
    <location>
        <begin position="35"/>
        <end position="297"/>
    </location>
</feature>
<organism evidence="3 4">
    <name type="scientific">Kolteria novifilia</name>
    <dbReference type="NCBI Taxonomy" id="2527975"/>
    <lineage>
        <taxon>Bacteria</taxon>
        <taxon>Pseudomonadati</taxon>
        <taxon>Planctomycetota</taxon>
        <taxon>Planctomycetia</taxon>
        <taxon>Kolteriales</taxon>
        <taxon>Kolteriaceae</taxon>
        <taxon>Kolteria</taxon>
    </lineage>
</organism>
<protein>
    <recommendedName>
        <fullName evidence="2">DUF1559 domain-containing protein</fullName>
    </recommendedName>
</protein>
<evidence type="ECO:0000313" key="4">
    <source>
        <dbReference type="Proteomes" id="UP000317093"/>
    </source>
</evidence>
<dbReference type="PANTHER" id="PTHR30093:SF2">
    <property type="entry name" value="TYPE II SECRETION SYSTEM PROTEIN H"/>
    <property type="match status" value="1"/>
</dbReference>
<feature type="transmembrane region" description="Helical" evidence="1">
    <location>
        <begin position="12"/>
        <end position="34"/>
    </location>
</feature>
<dbReference type="OrthoDB" id="247601at2"/>
<dbReference type="NCBIfam" id="TIGR04294">
    <property type="entry name" value="pre_pil_HX9DG"/>
    <property type="match status" value="1"/>
</dbReference>
<proteinExistence type="predicted"/>
<dbReference type="InterPro" id="IPR011453">
    <property type="entry name" value="DUF1559"/>
</dbReference>